<protein>
    <submittedName>
        <fullName evidence="7">Neuropeptide ILP2</fullName>
    </submittedName>
</protein>
<proteinExistence type="evidence at transcript level"/>
<feature type="signal peptide" evidence="5">
    <location>
        <begin position="1"/>
        <end position="20"/>
    </location>
</feature>
<dbReference type="InterPro" id="IPR036438">
    <property type="entry name" value="Insulin-like_sf"/>
</dbReference>
<keyword evidence="3 5" id="KW-0732">Signal</keyword>
<accession>A0A2U9PG01</accession>
<evidence type="ECO:0000256" key="5">
    <source>
        <dbReference type="SAM" id="SignalP"/>
    </source>
</evidence>
<comment type="subcellular location">
    <subcellularLocation>
        <location evidence="4">Secreted</location>
    </subcellularLocation>
</comment>
<comment type="similarity">
    <text evidence="1 4">Belongs to the insulin family.</text>
</comment>
<dbReference type="CDD" id="cd04366">
    <property type="entry name" value="IlGF_insulin_bombyxin_like"/>
    <property type="match status" value="1"/>
</dbReference>
<dbReference type="SUPFAM" id="SSF56994">
    <property type="entry name" value="Insulin-like"/>
    <property type="match status" value="1"/>
</dbReference>
<evidence type="ECO:0000256" key="4">
    <source>
        <dbReference type="RuleBase" id="RU000406"/>
    </source>
</evidence>
<dbReference type="EMBL" id="MG550174">
    <property type="protein sequence ID" value="AWT50608.1"/>
    <property type="molecule type" value="mRNA"/>
</dbReference>
<feature type="chain" id="PRO_5015846868" evidence="5">
    <location>
        <begin position="21"/>
        <end position="147"/>
    </location>
</feature>
<feature type="domain" description="Insulin-like" evidence="6">
    <location>
        <begin position="32"/>
        <end position="141"/>
    </location>
</feature>
<dbReference type="InterPro" id="IPR022353">
    <property type="entry name" value="Insulin_CS"/>
</dbReference>
<reference evidence="7" key="1">
    <citation type="submission" date="2017-11" db="EMBL/GenBank/DDBJ databases">
        <title>Characterization and expression profiling of neuropeptides and their receptors in the Asian Citrus Psyllid, Diaphorina citri.</title>
        <authorList>
            <person name="Wang Z."/>
            <person name="Zeng X."/>
        </authorList>
    </citation>
    <scope>NUCLEOTIDE SEQUENCE</scope>
</reference>
<dbReference type="GO" id="GO:0005576">
    <property type="term" value="C:extracellular region"/>
    <property type="evidence" value="ECO:0007669"/>
    <property type="project" value="UniProtKB-SubCell"/>
</dbReference>
<dbReference type="GO" id="GO:0005179">
    <property type="term" value="F:hormone activity"/>
    <property type="evidence" value="ECO:0007669"/>
    <property type="project" value="InterPro"/>
</dbReference>
<evidence type="ECO:0000313" key="7">
    <source>
        <dbReference type="EMBL" id="AWT50608.1"/>
    </source>
</evidence>
<organism evidence="7">
    <name type="scientific">Diaphorina citri</name>
    <name type="common">Asian citrus psyllid</name>
    <dbReference type="NCBI Taxonomy" id="121845"/>
    <lineage>
        <taxon>Eukaryota</taxon>
        <taxon>Metazoa</taxon>
        <taxon>Ecdysozoa</taxon>
        <taxon>Arthropoda</taxon>
        <taxon>Hexapoda</taxon>
        <taxon>Insecta</taxon>
        <taxon>Pterygota</taxon>
        <taxon>Neoptera</taxon>
        <taxon>Paraneoptera</taxon>
        <taxon>Hemiptera</taxon>
        <taxon>Sternorrhyncha</taxon>
        <taxon>Psylloidea</taxon>
        <taxon>Psyllidae</taxon>
        <taxon>Diaphorininae</taxon>
        <taxon>Diaphorina</taxon>
    </lineage>
</organism>
<evidence type="ECO:0000256" key="2">
    <source>
        <dbReference type="ARBA" id="ARBA00022685"/>
    </source>
</evidence>
<evidence type="ECO:0000256" key="3">
    <source>
        <dbReference type="ARBA" id="ARBA00022729"/>
    </source>
</evidence>
<name>A0A2U9PG01_DIACI</name>
<dbReference type="InterPro" id="IPR016179">
    <property type="entry name" value="Insulin-like"/>
</dbReference>
<keyword evidence="2" id="KW-0165">Cleavage on pair of basic residues</keyword>
<dbReference type="PROSITE" id="PS00262">
    <property type="entry name" value="INSULIN"/>
    <property type="match status" value="1"/>
</dbReference>
<keyword evidence="7" id="KW-0527">Neuropeptide</keyword>
<dbReference type="Gene3D" id="1.10.100.10">
    <property type="entry name" value="Insulin-like"/>
    <property type="match status" value="1"/>
</dbReference>
<dbReference type="AlphaFoldDB" id="A0A2U9PG01"/>
<dbReference type="SMART" id="SM00078">
    <property type="entry name" value="IlGF"/>
    <property type="match status" value="1"/>
</dbReference>
<sequence>MVHVPLMTCVLLLVVLSVTADDLSRDKIPDSIRVCSGALSSALSWWCSRVSEIKMLDSNKIKRGSSAWDIVLEELTAAGLSYTTNEPEGVITIQGASDEGDEFNDVLPVYETPMYNRLRRSGIASECCKKACTLFTLLSYCPGGRKQ</sequence>
<keyword evidence="4" id="KW-0964">Secreted</keyword>
<dbReference type="GO" id="GO:0007218">
    <property type="term" value="P:neuropeptide signaling pathway"/>
    <property type="evidence" value="ECO:0007669"/>
    <property type="project" value="UniProtKB-KW"/>
</dbReference>
<evidence type="ECO:0000256" key="1">
    <source>
        <dbReference type="ARBA" id="ARBA00009034"/>
    </source>
</evidence>
<evidence type="ECO:0000259" key="6">
    <source>
        <dbReference type="SMART" id="SM00078"/>
    </source>
</evidence>
<dbReference type="Pfam" id="PF00049">
    <property type="entry name" value="Insulin"/>
    <property type="match status" value="1"/>
</dbReference>